<name>A0A6G0ZRL4_APHCR</name>
<comment type="caution">
    <text evidence="2">The sequence shown here is derived from an EMBL/GenBank/DDBJ whole genome shotgun (WGS) entry which is preliminary data.</text>
</comment>
<dbReference type="OrthoDB" id="10616525at2759"/>
<organism evidence="2 3">
    <name type="scientific">Aphis craccivora</name>
    <name type="common">Cowpea aphid</name>
    <dbReference type="NCBI Taxonomy" id="307492"/>
    <lineage>
        <taxon>Eukaryota</taxon>
        <taxon>Metazoa</taxon>
        <taxon>Ecdysozoa</taxon>
        <taxon>Arthropoda</taxon>
        <taxon>Hexapoda</taxon>
        <taxon>Insecta</taxon>
        <taxon>Pterygota</taxon>
        <taxon>Neoptera</taxon>
        <taxon>Paraneoptera</taxon>
        <taxon>Hemiptera</taxon>
        <taxon>Sternorrhyncha</taxon>
        <taxon>Aphidomorpha</taxon>
        <taxon>Aphidoidea</taxon>
        <taxon>Aphididae</taxon>
        <taxon>Aphidini</taxon>
        <taxon>Aphis</taxon>
        <taxon>Aphis</taxon>
    </lineage>
</organism>
<evidence type="ECO:0000313" key="3">
    <source>
        <dbReference type="Proteomes" id="UP000478052"/>
    </source>
</evidence>
<reference evidence="2 3" key="1">
    <citation type="submission" date="2019-08" db="EMBL/GenBank/DDBJ databases">
        <title>Whole genome of Aphis craccivora.</title>
        <authorList>
            <person name="Voronova N.V."/>
            <person name="Shulinski R.S."/>
            <person name="Bandarenka Y.V."/>
            <person name="Zhorov D.G."/>
            <person name="Warner D."/>
        </authorList>
    </citation>
    <scope>NUCLEOTIDE SEQUENCE [LARGE SCALE GENOMIC DNA]</scope>
    <source>
        <strain evidence="2">180601</strain>
        <tissue evidence="2">Whole Body</tissue>
    </source>
</reference>
<evidence type="ECO:0000313" key="2">
    <source>
        <dbReference type="EMBL" id="KAF0773996.1"/>
    </source>
</evidence>
<dbReference type="AlphaFoldDB" id="A0A6G0ZRL4"/>
<sequence length="198" mass="21622">MYVNGYVVVVVAQVAGVHLVHVLVGPGVHALLDGHLQEPGNVVEDGERYGGHHVGPGPAVRAQRPGAERVADGHEPFQGDGERQVHGHGLRDHRYRVDDGRDQRVHLKVVVKQVSGGRVDDGQPEQQHGCDDQHGVAPRQSDQQVVDGRLHLRPGQDHHGYDVAQYAEHADHVQQHAVGDELEQQVVIVVVRTLEQGT</sequence>
<feature type="region of interest" description="Disordered" evidence="1">
    <location>
        <begin position="114"/>
        <end position="139"/>
    </location>
</feature>
<proteinExistence type="predicted"/>
<keyword evidence="3" id="KW-1185">Reference proteome</keyword>
<gene>
    <name evidence="2" type="ORF">FWK35_00004713</name>
</gene>
<protein>
    <submittedName>
        <fullName evidence="2">Uncharacterized protein</fullName>
    </submittedName>
</protein>
<dbReference type="EMBL" id="VUJU01000015">
    <property type="protein sequence ID" value="KAF0773996.1"/>
    <property type="molecule type" value="Genomic_DNA"/>
</dbReference>
<feature type="region of interest" description="Disordered" evidence="1">
    <location>
        <begin position="70"/>
        <end position="90"/>
    </location>
</feature>
<accession>A0A6G0ZRL4</accession>
<dbReference type="Proteomes" id="UP000478052">
    <property type="component" value="Unassembled WGS sequence"/>
</dbReference>
<evidence type="ECO:0000256" key="1">
    <source>
        <dbReference type="SAM" id="MobiDB-lite"/>
    </source>
</evidence>